<dbReference type="EMBL" id="JARPYT010000001">
    <property type="protein sequence ID" value="MDT2635934.1"/>
    <property type="molecule type" value="Genomic_DNA"/>
</dbReference>
<gene>
    <name evidence="3" type="ORF">P7D36_00205</name>
    <name evidence="2" type="ORF">P7D39_00205</name>
</gene>
<name>A0AAP5KNI7_9ENTE</name>
<evidence type="ECO:0000313" key="3">
    <source>
        <dbReference type="EMBL" id="MDT2635934.1"/>
    </source>
</evidence>
<reference evidence="3 5" key="1">
    <citation type="submission" date="2023-03" db="EMBL/GenBank/DDBJ databases">
        <authorList>
            <person name="Shen W."/>
            <person name="Cai J."/>
        </authorList>
    </citation>
    <scope>NUCLEOTIDE SEQUENCE</scope>
    <source>
        <strain evidence="3">P55-2</strain>
        <strain evidence="2 5">P72-2</strain>
    </source>
</reference>
<dbReference type="InterPro" id="IPR016117">
    <property type="entry name" value="ArgJ-like_dom_sf"/>
</dbReference>
<proteinExistence type="inferred from homology"/>
<dbReference type="PANTHER" id="PTHR36512">
    <property type="entry name" value="D-AMINOPEPTIDASE"/>
    <property type="match status" value="1"/>
</dbReference>
<comment type="caution">
    <text evidence="3">The sequence shown here is derived from an EMBL/GenBank/DDBJ whole genome shotgun (WGS) entry which is preliminary data.</text>
</comment>
<dbReference type="AlphaFoldDB" id="A0AAP5KNI7"/>
<sequence>MEEYQKFFRIGQYTDGKAMTGCTVILCEDGVTGGVSVRGGSPNTRDTDALKSENNRKFVHGVTLSGGSAFGLAANVGVVEFLEENKIGRDMGITFVPNVVGASLFDLRIGQSDVRPDSQAGRKACEQAFSGQLFQSGNYGAGTGCSVGTINGEKNAMKGGIGLHTMRHEKLWVTAVIAVNAVGDVYDETIGKIIAGARKPGESRVGFSERLFLEHYQNEQALFDGNTVIGCVMTNAAFSKAKMNKLADISHNGIARAIRPAHTTYDGDTLFVLGANQIEASFEAVSILAVEAVRQAIVKGTKAATTYGNYLAYQDIEKNS</sequence>
<dbReference type="SUPFAM" id="SSF56266">
    <property type="entry name" value="DmpA/ArgJ-like"/>
    <property type="match status" value="1"/>
</dbReference>
<dbReference type="Gene3D" id="3.60.70.12">
    <property type="entry name" value="L-amino peptidase D-ALA esterase/amidase"/>
    <property type="match status" value="1"/>
</dbReference>
<dbReference type="Pfam" id="PF03576">
    <property type="entry name" value="Peptidase_S58"/>
    <property type="match status" value="1"/>
</dbReference>
<evidence type="ECO:0000313" key="2">
    <source>
        <dbReference type="EMBL" id="MDT2595455.1"/>
    </source>
</evidence>
<comment type="similarity">
    <text evidence="1">Belongs to the peptidase S58 family.</text>
</comment>
<organism evidence="3 4">
    <name type="scientific">Enterococcus dongliensis</name>
    <dbReference type="NCBI Taxonomy" id="2559925"/>
    <lineage>
        <taxon>Bacteria</taxon>
        <taxon>Bacillati</taxon>
        <taxon>Bacillota</taxon>
        <taxon>Bacilli</taxon>
        <taxon>Lactobacillales</taxon>
        <taxon>Enterococcaceae</taxon>
        <taxon>Enterococcus</taxon>
    </lineage>
</organism>
<evidence type="ECO:0000313" key="5">
    <source>
        <dbReference type="Proteomes" id="UP001256547"/>
    </source>
</evidence>
<dbReference type="PANTHER" id="PTHR36512:SF3">
    <property type="entry name" value="BLR5678 PROTEIN"/>
    <property type="match status" value="1"/>
</dbReference>
<evidence type="ECO:0000256" key="1">
    <source>
        <dbReference type="ARBA" id="ARBA00007068"/>
    </source>
</evidence>
<dbReference type="InterPro" id="IPR005321">
    <property type="entry name" value="Peptidase_S58_DmpA"/>
</dbReference>
<dbReference type="GO" id="GO:0004177">
    <property type="term" value="F:aminopeptidase activity"/>
    <property type="evidence" value="ECO:0007669"/>
    <property type="project" value="TreeGrafter"/>
</dbReference>
<evidence type="ECO:0000313" key="4">
    <source>
        <dbReference type="Proteomes" id="UP001245561"/>
    </source>
</evidence>
<accession>A0AAP5KNI7</accession>
<dbReference type="Proteomes" id="UP001256547">
    <property type="component" value="Unassembled WGS sequence"/>
</dbReference>
<dbReference type="RefSeq" id="WP_137602903.1">
    <property type="nucleotide sequence ID" value="NZ_JARPYR010000001.1"/>
</dbReference>
<dbReference type="Proteomes" id="UP001245561">
    <property type="component" value="Unassembled WGS sequence"/>
</dbReference>
<protein>
    <submittedName>
        <fullName evidence="3">P1 family peptidase</fullName>
    </submittedName>
</protein>
<keyword evidence="5" id="KW-1185">Reference proteome</keyword>
<dbReference type="CDD" id="cd02252">
    <property type="entry name" value="nylC_like"/>
    <property type="match status" value="1"/>
</dbReference>
<dbReference type="EMBL" id="JARPYR010000001">
    <property type="protein sequence ID" value="MDT2595455.1"/>
    <property type="molecule type" value="Genomic_DNA"/>
</dbReference>